<keyword evidence="1" id="KW-1133">Transmembrane helix</keyword>
<dbReference type="RefSeq" id="WP_136908399.1">
    <property type="nucleotide sequence ID" value="NZ_SWJZ01000078.1"/>
</dbReference>
<name>A0A4U1JMK1_RHOCA</name>
<feature type="transmembrane region" description="Helical" evidence="1">
    <location>
        <begin position="12"/>
        <end position="34"/>
    </location>
</feature>
<keyword evidence="1" id="KW-0472">Membrane</keyword>
<comment type="caution">
    <text evidence="2">The sequence shown here is derived from an EMBL/GenBank/DDBJ whole genome shotgun (WGS) entry which is preliminary data.</text>
</comment>
<dbReference type="GO" id="GO:0015385">
    <property type="term" value="F:sodium:proton antiporter activity"/>
    <property type="evidence" value="ECO:0007669"/>
    <property type="project" value="TreeGrafter"/>
</dbReference>
<accession>A0A4U1JMK1</accession>
<proteinExistence type="predicted"/>
<sequence>MNAPETLPWWIAAPVAAFLLLGSTLTLLGAIGLVRLKSFYDRLHAPALGTSWGAAAILIASLLSWSWLQDRVFIHELVIGICVMVTTPVTMMLLGRVALHRDRQDAPPPARSDTAPK</sequence>
<feature type="transmembrane region" description="Helical" evidence="1">
    <location>
        <begin position="73"/>
        <end position="94"/>
    </location>
</feature>
<evidence type="ECO:0000256" key="1">
    <source>
        <dbReference type="SAM" id="Phobius"/>
    </source>
</evidence>
<evidence type="ECO:0000313" key="3">
    <source>
        <dbReference type="Proteomes" id="UP000310597"/>
    </source>
</evidence>
<dbReference type="OrthoDB" id="4427992at2"/>
<dbReference type="EMBL" id="SWJZ01000078">
    <property type="protein sequence ID" value="TKD15625.1"/>
    <property type="molecule type" value="Genomic_DNA"/>
</dbReference>
<organism evidence="2 3">
    <name type="scientific">Rhodobacter capsulatus</name>
    <name type="common">Rhodopseudomonas capsulata</name>
    <dbReference type="NCBI Taxonomy" id="1061"/>
    <lineage>
        <taxon>Bacteria</taxon>
        <taxon>Pseudomonadati</taxon>
        <taxon>Pseudomonadota</taxon>
        <taxon>Alphaproteobacteria</taxon>
        <taxon>Rhodobacterales</taxon>
        <taxon>Rhodobacter group</taxon>
        <taxon>Rhodobacter</taxon>
    </lineage>
</organism>
<feature type="transmembrane region" description="Helical" evidence="1">
    <location>
        <begin position="46"/>
        <end position="67"/>
    </location>
</feature>
<reference evidence="2 3" key="1">
    <citation type="submission" date="2019-04" db="EMBL/GenBank/DDBJ databases">
        <title>Draft Whole-Genome sequence of the purple photosynthetic bacterium Rhodobacter capsulatus SP108 with an indigenous class A beta-lactamase.</title>
        <authorList>
            <person name="Robertson S."/>
            <person name="Meyer T.E."/>
            <person name="Kyndt J.A."/>
        </authorList>
    </citation>
    <scope>NUCLEOTIDE SEQUENCE [LARGE SCALE GENOMIC DNA]</scope>
    <source>
        <strain evidence="2 3">SP108</strain>
    </source>
</reference>
<dbReference type="PANTHER" id="PTHR34703:SF1">
    <property type="entry name" value="ANTIPORTER SUBUNIT MNHG2-RELATED"/>
    <property type="match status" value="1"/>
</dbReference>
<gene>
    <name evidence="2" type="ORF">FBT96_16105</name>
</gene>
<keyword evidence="1" id="KW-0812">Transmembrane</keyword>
<dbReference type="Proteomes" id="UP000310597">
    <property type="component" value="Unassembled WGS sequence"/>
</dbReference>
<evidence type="ECO:0000313" key="2">
    <source>
        <dbReference type="EMBL" id="TKD15625.1"/>
    </source>
</evidence>
<dbReference type="InterPro" id="IPR005133">
    <property type="entry name" value="PhaG_MnhG_YufB"/>
</dbReference>
<protein>
    <submittedName>
        <fullName evidence="2">Cation:proton antiporter</fullName>
    </submittedName>
</protein>
<dbReference type="NCBIfam" id="TIGR01300">
    <property type="entry name" value="CPA3_mnhG_phaG"/>
    <property type="match status" value="1"/>
</dbReference>
<dbReference type="Pfam" id="PF03334">
    <property type="entry name" value="PhaG_MnhG_YufB"/>
    <property type="match status" value="1"/>
</dbReference>
<dbReference type="PANTHER" id="PTHR34703">
    <property type="entry name" value="ANTIPORTER SUBUNIT MNHG2-RELATED"/>
    <property type="match status" value="1"/>
</dbReference>
<dbReference type="AlphaFoldDB" id="A0A4U1JMK1"/>